<evidence type="ECO:0000256" key="6">
    <source>
        <dbReference type="PIRSR" id="PIRSR001227-2"/>
    </source>
</evidence>
<evidence type="ECO:0000256" key="2">
    <source>
        <dbReference type="ARBA" id="ARBA00022801"/>
    </source>
</evidence>
<dbReference type="InterPro" id="IPR023343">
    <property type="entry name" value="Penicillin_amidase_dom1"/>
</dbReference>
<dbReference type="eggNOG" id="COG2366">
    <property type="taxonomic scope" value="Bacteria"/>
</dbReference>
<evidence type="ECO:0000313" key="9">
    <source>
        <dbReference type="Proteomes" id="UP000002734"/>
    </source>
</evidence>
<dbReference type="Gene3D" id="2.30.120.10">
    <property type="match status" value="1"/>
</dbReference>
<sequence length="823" mass="92497">MKITTRLFERFPISTRFICGVIIPFLLLLLFGYLYLCRSLPPQEGKIVVPGIQKDIIIERDPYATAYIRAETDIDAFFALGYVHAQDRLWQMEINRRLASGRLSEILGEKTLAVDKYARILGLHKNAEKAWHQLGAREKAILQAYVDGVNQWMTTAPLLPSEFLTFHYQPEPWTAIDSLSWMQLMAWNLGRNVNDELLRQKLANAFGAEGLSQFDPVFAASHGSSSPTSDQRALLPNLAELQQQFASLAHLDGQQIGSNNWVLSGKYTKSGKPLLANDPHFQTSSPTLMYVASLRGDHLNVTGATFPGLPFVAIGRNQHIAWGATNMGADVQDLSLLKTHPVENDLYEIDGAYQKMEKHQETIYIRHAPFKQPIPPVTFYARSTVFGPVISDAGSNSANASYSVQWAGQEGLAGSFSSLLALNYANNWDQFLQAFEHYEAPAQNYVYADENGNIGQLSPGKIPLRQAGDGSVPTAGWLSKYKWQAFIPFDELPKEYNPVRGYIATANNDVTPIGYRYNITRDWEPPYRVNRIASMLDALIARGSASVDDMKKIQGDTLDLYTQKTLPLLLKLTSEDEKQQQALTYLRNWNGDYRADSIAATIYQSWIANFYRMMLESSLKNYPSNPAAASLLTTNLKPALLLKMLEQPETFDCHQPDATDSAADSCHHVLSTSLDYALADLSTLIGSTMQEWKWGNIHTAHYPHIPFSQPKYSKFIPPTIHNPLSFIYHRKIDSSGSPFSINVAPPDFNNKETPFIQLISAAYRQINDMGDKEQDVFILSTGQSGNVLSQHYDDQMEMHRDMKYIPIFAEKRVKQLTLTPEGK</sequence>
<dbReference type="STRING" id="579405.Dd703_3059"/>
<dbReference type="AlphaFoldDB" id="C6CCI7"/>
<gene>
    <name evidence="8" type="ordered locus">Dd703_3059</name>
</gene>
<feature type="binding site" evidence="6">
    <location>
        <position position="330"/>
    </location>
    <ligand>
        <name>Ca(2+)</name>
        <dbReference type="ChEBI" id="CHEBI:29108"/>
    </ligand>
</feature>
<evidence type="ECO:0000256" key="3">
    <source>
        <dbReference type="ARBA" id="ARBA00023145"/>
    </source>
</evidence>
<dbReference type="CDD" id="cd03747">
    <property type="entry name" value="Ntn_PGA_like"/>
    <property type="match status" value="1"/>
</dbReference>
<keyword evidence="3" id="KW-0865">Zymogen</keyword>
<dbReference type="InterPro" id="IPR014395">
    <property type="entry name" value="Pen/GL7ACA/AHL_acylase"/>
</dbReference>
<dbReference type="PANTHER" id="PTHR34218">
    <property type="entry name" value="PEPTIDASE S45 PENICILLIN AMIDASE"/>
    <property type="match status" value="1"/>
</dbReference>
<feature type="binding site" evidence="6">
    <location>
        <position position="333"/>
    </location>
    <ligand>
        <name>Ca(2+)</name>
        <dbReference type="ChEBI" id="CHEBI:29108"/>
    </ligand>
</feature>
<keyword evidence="2" id="KW-0378">Hydrolase</keyword>
<dbReference type="GO" id="GO:0017000">
    <property type="term" value="P:antibiotic biosynthetic process"/>
    <property type="evidence" value="ECO:0007669"/>
    <property type="project" value="InterPro"/>
</dbReference>
<dbReference type="Gene3D" id="1.10.439.10">
    <property type="entry name" value="Penicillin Amidohydrolase, domain 1"/>
    <property type="match status" value="1"/>
</dbReference>
<dbReference type="SUPFAM" id="SSF56235">
    <property type="entry name" value="N-terminal nucleophile aminohydrolases (Ntn hydrolases)"/>
    <property type="match status" value="1"/>
</dbReference>
<feature type="transmembrane region" description="Helical" evidence="7">
    <location>
        <begin position="16"/>
        <end position="36"/>
    </location>
</feature>
<proteinExistence type="inferred from homology"/>
<dbReference type="GO" id="GO:0016811">
    <property type="term" value="F:hydrolase activity, acting on carbon-nitrogen (but not peptide) bonds, in linear amides"/>
    <property type="evidence" value="ECO:0007669"/>
    <property type="project" value="InterPro"/>
</dbReference>
<dbReference type="PIRSF" id="PIRSF001227">
    <property type="entry name" value="Pen_acylase"/>
    <property type="match status" value="1"/>
</dbReference>
<accession>C6CCI7</accession>
<evidence type="ECO:0000256" key="5">
    <source>
        <dbReference type="PIRSR" id="PIRSR001227-1"/>
    </source>
</evidence>
<dbReference type="PANTHER" id="PTHR34218:SF4">
    <property type="entry name" value="ACYL-HOMOSERINE LACTONE ACYLASE QUIP"/>
    <property type="match status" value="1"/>
</dbReference>
<keyword evidence="6" id="KW-0106">Calcium</keyword>
<dbReference type="Pfam" id="PF01804">
    <property type="entry name" value="Penicil_amidase"/>
    <property type="match status" value="1"/>
</dbReference>
<protein>
    <submittedName>
        <fullName evidence="8">Peptidase S45 penicillin amidase</fullName>
    </submittedName>
</protein>
<dbReference type="Proteomes" id="UP000002734">
    <property type="component" value="Chromosome"/>
</dbReference>
<evidence type="ECO:0000256" key="4">
    <source>
        <dbReference type="ARBA" id="ARBA00038735"/>
    </source>
</evidence>
<reference evidence="8" key="1">
    <citation type="submission" date="2009-06" db="EMBL/GenBank/DDBJ databases">
        <title>Complete sequence of Dickeya dadantii Ech703.</title>
        <authorList>
            <consortium name="US DOE Joint Genome Institute"/>
            <person name="Lucas S."/>
            <person name="Copeland A."/>
            <person name="Lapidus A."/>
            <person name="Glavina del Rio T."/>
            <person name="Dalin E."/>
            <person name="Tice H."/>
            <person name="Bruce D."/>
            <person name="Goodwin L."/>
            <person name="Pitluck S."/>
            <person name="Chertkov O."/>
            <person name="Brettin T."/>
            <person name="Detter J.C."/>
            <person name="Han C."/>
            <person name="Larimer F."/>
            <person name="Land M."/>
            <person name="Hauser L."/>
            <person name="Kyrpides N."/>
            <person name="Mikhailova N."/>
            <person name="Balakrishnan V."/>
            <person name="Glasner J."/>
            <person name="Perna N.T."/>
        </authorList>
    </citation>
    <scope>NUCLEOTIDE SEQUENCE [LARGE SCALE GENOMIC DNA]</scope>
    <source>
        <strain evidence="8">Ech703</strain>
    </source>
</reference>
<comment type="similarity">
    <text evidence="1">Belongs to the peptidase S45 family.</text>
</comment>
<name>C6CCI7_MUSP7</name>
<feature type="binding site" evidence="6">
    <location>
        <position position="196"/>
    </location>
    <ligand>
        <name>Ca(2+)</name>
        <dbReference type="ChEBI" id="CHEBI:29108"/>
    </ligand>
</feature>
<dbReference type="Gene3D" id="1.10.1400.10">
    <property type="match status" value="1"/>
</dbReference>
<keyword evidence="9" id="KW-1185">Reference proteome</keyword>
<dbReference type="MEROPS" id="S45.003"/>
<dbReference type="EMBL" id="CP001654">
    <property type="protein sequence ID" value="ACS86830.1"/>
    <property type="molecule type" value="Genomic_DNA"/>
</dbReference>
<comment type="cofactor">
    <cofactor evidence="6">
        <name>Ca(2+)</name>
        <dbReference type="ChEBI" id="CHEBI:29108"/>
    </cofactor>
    <text evidence="6">Binds 1 Ca(2+) ion per dimer.</text>
</comment>
<dbReference type="HOGENOM" id="CLU_011790_0_1_6"/>
<dbReference type="InterPro" id="IPR043147">
    <property type="entry name" value="Penicillin_amidase_A-knob"/>
</dbReference>
<keyword evidence="7" id="KW-1133">Transmembrane helix</keyword>
<dbReference type="InterPro" id="IPR043146">
    <property type="entry name" value="Penicillin_amidase_N_B-knob"/>
</dbReference>
<keyword evidence="7" id="KW-0812">Transmembrane</keyword>
<evidence type="ECO:0000256" key="1">
    <source>
        <dbReference type="ARBA" id="ARBA00006586"/>
    </source>
</evidence>
<dbReference type="GO" id="GO:0046872">
    <property type="term" value="F:metal ion binding"/>
    <property type="evidence" value="ECO:0007669"/>
    <property type="project" value="UniProtKB-KW"/>
</dbReference>
<dbReference type="Gene3D" id="3.60.20.10">
    <property type="entry name" value="Glutamine Phosphoribosylpyrophosphate, subunit 1, domain 1"/>
    <property type="match status" value="1"/>
</dbReference>
<evidence type="ECO:0000313" key="8">
    <source>
        <dbReference type="EMBL" id="ACS86830.1"/>
    </source>
</evidence>
<organism evidence="8 9">
    <name type="scientific">Musicola paradisiaca (strain Ech703)</name>
    <name type="common">Dickeya paradisiaca</name>
    <name type="synonym">Dickeya dadantii</name>
    <dbReference type="NCBI Taxonomy" id="579405"/>
    <lineage>
        <taxon>Bacteria</taxon>
        <taxon>Pseudomonadati</taxon>
        <taxon>Pseudomonadota</taxon>
        <taxon>Gammaproteobacteria</taxon>
        <taxon>Enterobacterales</taxon>
        <taxon>Pectobacteriaceae</taxon>
        <taxon>Musicola</taxon>
    </lineage>
</organism>
<dbReference type="InterPro" id="IPR029055">
    <property type="entry name" value="Ntn_hydrolases_N"/>
</dbReference>
<keyword evidence="7" id="KW-0472">Membrane</keyword>
<dbReference type="KEGG" id="dda:Dd703_3059"/>
<comment type="subunit">
    <text evidence="4">Heterodimer of an alpha subunit and a beta subunit processed from the same precursor.</text>
</comment>
<dbReference type="RefSeq" id="WP_015854731.1">
    <property type="nucleotide sequence ID" value="NC_012880.1"/>
</dbReference>
<dbReference type="InterPro" id="IPR002692">
    <property type="entry name" value="S45"/>
</dbReference>
<feature type="active site" description="Nucleophile" evidence="5">
    <location>
        <position position="258"/>
    </location>
</feature>
<keyword evidence="6" id="KW-0479">Metal-binding</keyword>
<evidence type="ECO:0000256" key="7">
    <source>
        <dbReference type="SAM" id="Phobius"/>
    </source>
</evidence>